<evidence type="ECO:0000256" key="4">
    <source>
        <dbReference type="ARBA" id="ARBA00022618"/>
    </source>
</evidence>
<organism evidence="17 18">
    <name type="scientific">Endomicrobium trichonymphae</name>
    <dbReference type="NCBI Taxonomy" id="1408204"/>
    <lineage>
        <taxon>Bacteria</taxon>
        <taxon>Pseudomonadati</taxon>
        <taxon>Elusimicrobiota</taxon>
        <taxon>Endomicrobiia</taxon>
        <taxon>Endomicrobiales</taxon>
        <taxon>Endomicrobiaceae</taxon>
        <taxon>Candidatus Endomicrobiellum</taxon>
    </lineage>
</organism>
<evidence type="ECO:0000313" key="18">
    <source>
        <dbReference type="Proteomes" id="UP000095237"/>
    </source>
</evidence>
<evidence type="ECO:0000256" key="11">
    <source>
        <dbReference type="ARBA" id="ARBA00039108"/>
    </source>
</evidence>
<protein>
    <recommendedName>
        <fullName evidence="12">UDP-N-acetylglucosamine 1-carboxyvinyltransferase</fullName>
        <ecNumber evidence="11">2.5.1.7</ecNumber>
    </recommendedName>
    <alternativeName>
        <fullName evidence="13">Enoylpyruvate transferase</fullName>
    </alternativeName>
    <alternativeName>
        <fullName evidence="14">UDP-N-acetylglucosamine enolpyruvyl transferase</fullName>
    </alternativeName>
</protein>
<dbReference type="GO" id="GO:0008760">
    <property type="term" value="F:UDP-N-acetylglucosamine 1-carboxyvinyltransferase activity"/>
    <property type="evidence" value="ECO:0007669"/>
    <property type="project" value="UniProtKB-EC"/>
</dbReference>
<proteinExistence type="inferred from homology"/>
<dbReference type="InterPro" id="IPR050068">
    <property type="entry name" value="MurA_subfamily"/>
</dbReference>
<evidence type="ECO:0000256" key="5">
    <source>
        <dbReference type="ARBA" id="ARBA00022679"/>
    </source>
</evidence>
<gene>
    <name evidence="17" type="ORF">ATZ36_08690</name>
</gene>
<evidence type="ECO:0000256" key="13">
    <source>
        <dbReference type="ARBA" id="ARBA00042443"/>
    </source>
</evidence>
<dbReference type="Proteomes" id="UP000095237">
    <property type="component" value="Unassembled WGS sequence"/>
</dbReference>
<keyword evidence="3" id="KW-0963">Cytoplasm</keyword>
<evidence type="ECO:0000256" key="10">
    <source>
        <dbReference type="ARBA" id="ARBA00038367"/>
    </source>
</evidence>
<accession>A0A1E5IHE2</accession>
<evidence type="ECO:0000256" key="6">
    <source>
        <dbReference type="ARBA" id="ARBA00022960"/>
    </source>
</evidence>
<dbReference type="SUPFAM" id="SSF55205">
    <property type="entry name" value="EPT/RTPC-like"/>
    <property type="match status" value="1"/>
</dbReference>
<dbReference type="GO" id="GO:0009252">
    <property type="term" value="P:peptidoglycan biosynthetic process"/>
    <property type="evidence" value="ECO:0007669"/>
    <property type="project" value="UniProtKB-KW"/>
</dbReference>
<dbReference type="GO" id="GO:0051301">
    <property type="term" value="P:cell division"/>
    <property type="evidence" value="ECO:0007669"/>
    <property type="project" value="UniProtKB-KW"/>
</dbReference>
<comment type="caution">
    <text evidence="17">The sequence shown here is derived from an EMBL/GenBank/DDBJ whole genome shotgun (WGS) entry which is preliminary data.</text>
</comment>
<evidence type="ECO:0000256" key="3">
    <source>
        <dbReference type="ARBA" id="ARBA00022490"/>
    </source>
</evidence>
<keyword evidence="7" id="KW-0573">Peptidoglycan synthesis</keyword>
<evidence type="ECO:0000256" key="1">
    <source>
        <dbReference type="ARBA" id="ARBA00004496"/>
    </source>
</evidence>
<keyword evidence="9" id="KW-0961">Cell wall biogenesis/degradation</keyword>
<comment type="subcellular location">
    <subcellularLocation>
        <location evidence="1">Cytoplasm</location>
    </subcellularLocation>
</comment>
<dbReference type="GO" id="GO:0071555">
    <property type="term" value="P:cell wall organization"/>
    <property type="evidence" value="ECO:0007669"/>
    <property type="project" value="UniProtKB-KW"/>
</dbReference>
<feature type="non-terminal residue" evidence="17">
    <location>
        <position position="272"/>
    </location>
</feature>
<dbReference type="EC" id="2.5.1.7" evidence="11"/>
<feature type="domain" description="Enolpyruvate transferase" evidence="16">
    <location>
        <begin position="7"/>
        <end position="271"/>
    </location>
</feature>
<evidence type="ECO:0000256" key="12">
    <source>
        <dbReference type="ARBA" id="ARBA00039754"/>
    </source>
</evidence>
<dbReference type="PANTHER" id="PTHR43783:SF1">
    <property type="entry name" value="UDP-N-ACETYLGLUCOSAMINE 1-CARBOXYVINYLTRANSFERASE"/>
    <property type="match status" value="1"/>
</dbReference>
<reference evidence="17 18" key="1">
    <citation type="submission" date="2015-11" db="EMBL/GenBank/DDBJ databases">
        <title>Evidence for parallel genomic evolution in an endosymbiosis of termite gut flagellates.</title>
        <authorList>
            <person name="Zheng H."/>
        </authorList>
    </citation>
    <scope>NUCLEOTIDE SEQUENCE [LARGE SCALE GENOMIC DNA]</scope>
    <source>
        <strain evidence="17 18">CET450</strain>
    </source>
</reference>
<keyword evidence="18" id="KW-1185">Reference proteome</keyword>
<name>A0A1E5IHE2_ENDTX</name>
<dbReference type="EMBL" id="LNVX01000647">
    <property type="protein sequence ID" value="OEG69583.1"/>
    <property type="molecule type" value="Genomic_DNA"/>
</dbReference>
<dbReference type="Gene3D" id="3.65.10.10">
    <property type="entry name" value="Enolpyruvate transferase domain"/>
    <property type="match status" value="2"/>
</dbReference>
<dbReference type="InterPro" id="IPR001986">
    <property type="entry name" value="Enolpyruvate_Tfrase_dom"/>
</dbReference>
<dbReference type="InterPro" id="IPR013792">
    <property type="entry name" value="RNA3'P_cycl/enolpyr_Trfase_a/b"/>
</dbReference>
<keyword evidence="6" id="KW-0133">Cell shape</keyword>
<sequence>MDRIVIYGGKKLRGEIIVSGSKNSALPILFATLLTDDPVTITNVPSLADIDTTVAFLNFIGKKTVKKENTVKTYSSYKYKYVAPYDLVRKMRASILIMGPLLARLKRVEVSLPGGCAIGARPLDIHLDAFKKLGAEISIESGYVKTSAKNGLKGAAISFRFPSVGATENILLTAVLAKGKTIIANAACEPEIEDLANVLNKMGAKITGAGTKNIEIEGVDKLHGFTHEVIPDRIEAATYIIAAAITKGGIILKKVIPQHLKSVNDKLKKCGL</sequence>
<evidence type="ECO:0000256" key="7">
    <source>
        <dbReference type="ARBA" id="ARBA00022984"/>
    </source>
</evidence>
<dbReference type="FunFam" id="3.65.10.10:FF:000001">
    <property type="entry name" value="UDP-N-acetylglucosamine 1-carboxyvinyltransferase"/>
    <property type="match status" value="1"/>
</dbReference>
<dbReference type="GO" id="GO:0008360">
    <property type="term" value="P:regulation of cell shape"/>
    <property type="evidence" value="ECO:0007669"/>
    <property type="project" value="UniProtKB-KW"/>
</dbReference>
<keyword evidence="5 17" id="KW-0808">Transferase</keyword>
<dbReference type="InterPro" id="IPR036968">
    <property type="entry name" value="Enolpyruvate_Tfrase_sf"/>
</dbReference>
<comment type="pathway">
    <text evidence="2">Cell wall biogenesis; peptidoglycan biosynthesis.</text>
</comment>
<dbReference type="Pfam" id="PF00275">
    <property type="entry name" value="EPSP_synthase"/>
    <property type="match status" value="1"/>
</dbReference>
<dbReference type="PANTHER" id="PTHR43783">
    <property type="entry name" value="UDP-N-ACETYLGLUCOSAMINE 1-CARBOXYVINYLTRANSFERASE"/>
    <property type="match status" value="1"/>
</dbReference>
<comment type="similarity">
    <text evidence="10">Belongs to the EPSP synthase family. MurA subfamily.</text>
</comment>
<comment type="catalytic activity">
    <reaction evidence="15">
        <text>phosphoenolpyruvate + UDP-N-acetyl-alpha-D-glucosamine = UDP-N-acetyl-3-O-(1-carboxyvinyl)-alpha-D-glucosamine + phosphate</text>
        <dbReference type="Rhea" id="RHEA:18681"/>
        <dbReference type="ChEBI" id="CHEBI:43474"/>
        <dbReference type="ChEBI" id="CHEBI:57705"/>
        <dbReference type="ChEBI" id="CHEBI:58702"/>
        <dbReference type="ChEBI" id="CHEBI:68483"/>
        <dbReference type="EC" id="2.5.1.7"/>
    </reaction>
</comment>
<evidence type="ECO:0000259" key="16">
    <source>
        <dbReference type="Pfam" id="PF00275"/>
    </source>
</evidence>
<evidence type="ECO:0000256" key="2">
    <source>
        <dbReference type="ARBA" id="ARBA00004752"/>
    </source>
</evidence>
<evidence type="ECO:0000256" key="14">
    <source>
        <dbReference type="ARBA" id="ARBA00042842"/>
    </source>
</evidence>
<evidence type="ECO:0000256" key="15">
    <source>
        <dbReference type="ARBA" id="ARBA00047527"/>
    </source>
</evidence>
<evidence type="ECO:0000313" key="17">
    <source>
        <dbReference type="EMBL" id="OEG69583.1"/>
    </source>
</evidence>
<dbReference type="AlphaFoldDB" id="A0A1E5IHE2"/>
<keyword evidence="4" id="KW-0132">Cell division</keyword>
<dbReference type="NCBIfam" id="NF006873">
    <property type="entry name" value="PRK09369.1"/>
    <property type="match status" value="1"/>
</dbReference>
<dbReference type="GO" id="GO:0005737">
    <property type="term" value="C:cytoplasm"/>
    <property type="evidence" value="ECO:0007669"/>
    <property type="project" value="UniProtKB-SubCell"/>
</dbReference>
<evidence type="ECO:0000256" key="8">
    <source>
        <dbReference type="ARBA" id="ARBA00023306"/>
    </source>
</evidence>
<evidence type="ECO:0000256" key="9">
    <source>
        <dbReference type="ARBA" id="ARBA00023316"/>
    </source>
</evidence>
<keyword evidence="8" id="KW-0131">Cell cycle</keyword>